<dbReference type="RefSeq" id="WP_135954835.1">
    <property type="nucleotide sequence ID" value="NZ_JABCKY010000002.1"/>
</dbReference>
<feature type="domain" description="HNH nuclease" evidence="1">
    <location>
        <begin position="189"/>
        <end position="245"/>
    </location>
</feature>
<dbReference type="Gene3D" id="1.10.30.50">
    <property type="match status" value="1"/>
</dbReference>
<dbReference type="Pfam" id="PF26348">
    <property type="entry name" value="SRA_ScoMcrA"/>
    <property type="match status" value="1"/>
</dbReference>
<evidence type="ECO:0000313" key="2">
    <source>
        <dbReference type="EMBL" id="NMT63653.1"/>
    </source>
</evidence>
<sequence>MFEIGKLYKRKEDIQIPLGGQRQGGISTPSRHPIILLFTGDAGAEYGYEDRFQDDGTFWYTGEGQIGDMEMVRGNLAIRDHAKNGKRLHLFEYVQKGMVRYVGEARYLDHHSATRPDQESALREAFIFHLEILPVGGGIPFEHEVKGIPKPSKKMSLAELGLLARAKAPAKATKKQVEQTVYVRSEAVKLYALKRSQCVCEGCGKPAPFEGKQGPYLEVHHLHRLGDGGPDEPLNVAALCPNCHRRAHFGIDGSTYNEHLIQKIAEFESVISK</sequence>
<dbReference type="Pfam" id="PF01844">
    <property type="entry name" value="HNH"/>
    <property type="match status" value="1"/>
</dbReference>
<keyword evidence="3" id="KW-1185">Reference proteome</keyword>
<accession>A0A7Y0WS58</accession>
<dbReference type="OrthoDB" id="9802640at2"/>
<dbReference type="InterPro" id="IPR058712">
    <property type="entry name" value="SRA_ScoMcrA"/>
</dbReference>
<comment type="caution">
    <text evidence="2">The sequence shown here is derived from an EMBL/GenBank/DDBJ whole genome shotgun (WGS) entry which is preliminary data.</text>
</comment>
<proteinExistence type="predicted"/>
<evidence type="ECO:0000259" key="1">
    <source>
        <dbReference type="SMART" id="SM00507"/>
    </source>
</evidence>
<keyword evidence="2" id="KW-0540">Nuclease</keyword>
<name>A0A7Y0WS58_9GAMM</name>
<evidence type="ECO:0000313" key="3">
    <source>
        <dbReference type="Proteomes" id="UP000567186"/>
    </source>
</evidence>
<keyword evidence="2" id="KW-0255">Endonuclease</keyword>
<dbReference type="GO" id="GO:0004519">
    <property type="term" value="F:endonuclease activity"/>
    <property type="evidence" value="ECO:0007669"/>
    <property type="project" value="UniProtKB-KW"/>
</dbReference>
<dbReference type="Proteomes" id="UP000567186">
    <property type="component" value="Unassembled WGS sequence"/>
</dbReference>
<dbReference type="InterPro" id="IPR002711">
    <property type="entry name" value="HNH"/>
</dbReference>
<dbReference type="GO" id="GO:0008270">
    <property type="term" value="F:zinc ion binding"/>
    <property type="evidence" value="ECO:0007669"/>
    <property type="project" value="InterPro"/>
</dbReference>
<dbReference type="CDD" id="cd00085">
    <property type="entry name" value="HNHc"/>
    <property type="match status" value="1"/>
</dbReference>
<dbReference type="GO" id="GO:0003676">
    <property type="term" value="F:nucleic acid binding"/>
    <property type="evidence" value="ECO:0007669"/>
    <property type="project" value="InterPro"/>
</dbReference>
<dbReference type="AlphaFoldDB" id="A0A7Y0WS58"/>
<dbReference type="EMBL" id="JABCKY010000002">
    <property type="protein sequence ID" value="NMT63653.1"/>
    <property type="molecule type" value="Genomic_DNA"/>
</dbReference>
<gene>
    <name evidence="2" type="ORF">HIU99_08570</name>
</gene>
<dbReference type="InterPro" id="IPR003615">
    <property type="entry name" value="HNH_nuc"/>
</dbReference>
<organism evidence="2 3">
    <name type="scientific">Marinobacter orientalis</name>
    <dbReference type="NCBI Taxonomy" id="1928859"/>
    <lineage>
        <taxon>Bacteria</taxon>
        <taxon>Pseudomonadati</taxon>
        <taxon>Pseudomonadota</taxon>
        <taxon>Gammaproteobacteria</taxon>
        <taxon>Pseudomonadales</taxon>
        <taxon>Marinobacteraceae</taxon>
        <taxon>Marinobacter</taxon>
    </lineage>
</organism>
<dbReference type="SMART" id="SM00507">
    <property type="entry name" value="HNHc"/>
    <property type="match status" value="1"/>
</dbReference>
<protein>
    <submittedName>
        <fullName evidence="2">HNH endonuclease</fullName>
    </submittedName>
</protein>
<keyword evidence="2" id="KW-0378">Hydrolase</keyword>
<reference evidence="2 3" key="1">
    <citation type="submission" date="2020-04" db="EMBL/GenBank/DDBJ databases">
        <title>Marinobacter oceani sp. nov., isolated from marine solar saltern.</title>
        <authorList>
            <person name="Chen X.-Y."/>
        </authorList>
    </citation>
    <scope>NUCLEOTIDE SEQUENCE [LARGE SCALE GENOMIC DNA]</scope>
    <source>
        <strain evidence="2 3">W62</strain>
    </source>
</reference>